<dbReference type="InterPro" id="IPR015947">
    <property type="entry name" value="PUA-like_sf"/>
</dbReference>
<dbReference type="Proteomes" id="UP000826254">
    <property type="component" value="Plasmid unnamed2"/>
</dbReference>
<dbReference type="SUPFAM" id="SSF88697">
    <property type="entry name" value="PUA domain-like"/>
    <property type="match status" value="1"/>
</dbReference>
<gene>
    <name evidence="1" type="ORF">K6T50_18335</name>
</gene>
<geneLocation type="plasmid" evidence="1 2">
    <name>unnamed2</name>
</geneLocation>
<dbReference type="AlphaFoldDB" id="A0A8T8WI54"/>
<organism evidence="1 2">
    <name type="scientific">Halobaculum magnesiiphilum</name>
    <dbReference type="NCBI Taxonomy" id="1017351"/>
    <lineage>
        <taxon>Archaea</taxon>
        <taxon>Methanobacteriati</taxon>
        <taxon>Methanobacteriota</taxon>
        <taxon>Stenosarchaea group</taxon>
        <taxon>Halobacteria</taxon>
        <taxon>Halobacteriales</taxon>
        <taxon>Haloferacaceae</taxon>
        <taxon>Halobaculum</taxon>
    </lineage>
</organism>
<accession>A0A8T8WI54</accession>
<keyword evidence="1" id="KW-0614">Plasmid</keyword>
<dbReference type="KEGG" id="hmp:K6T50_18335"/>
<dbReference type="GeneID" id="67180143"/>
<dbReference type="RefSeq" id="WP_222609278.1">
    <property type="nucleotide sequence ID" value="NZ_CP081960.1"/>
</dbReference>
<name>A0A8T8WI54_9EURY</name>
<protein>
    <submittedName>
        <fullName evidence="1">Uncharacterized protein</fullName>
    </submittedName>
</protein>
<evidence type="ECO:0000313" key="2">
    <source>
        <dbReference type="Proteomes" id="UP000826254"/>
    </source>
</evidence>
<keyword evidence="2" id="KW-1185">Reference proteome</keyword>
<sequence length="124" mass="13945">MIGEVYNYRSNVPGHRKLSADDWFVYYWPGEYVLFGAVVIGDIETNDLAGGQDGGNLTGYNAHIDTYVAFDPPVQVREIKDKISFLRDRDGLRGVPQNSIYEISRDDFTAILRAADETSLLQNP</sequence>
<evidence type="ECO:0000313" key="1">
    <source>
        <dbReference type="EMBL" id="QZP39529.1"/>
    </source>
</evidence>
<dbReference type="Gene3D" id="3.10.590.10">
    <property type="entry name" value="ph1033 like domains"/>
    <property type="match status" value="1"/>
</dbReference>
<proteinExistence type="predicted"/>
<reference evidence="1 2" key="1">
    <citation type="journal article" date="2021" name="Int. J. Syst. Evol. Microbiol.">
        <title>Halobaculum halophilum sp. nov. and Halobaculum salinum sp. nov., isolated from salt lake and saline soil.</title>
        <authorList>
            <person name="Cui H.L."/>
            <person name="Shi X.W."/>
            <person name="Yin X.M."/>
            <person name="Yang X.Y."/>
            <person name="Hou J."/>
            <person name="Zhu L."/>
        </authorList>
    </citation>
    <scope>NUCLEOTIDE SEQUENCE [LARGE SCALE GENOMIC DNA]</scope>
    <source>
        <strain evidence="1 2">NBRC 109044</strain>
    </source>
</reference>
<dbReference type="EMBL" id="CP081960">
    <property type="protein sequence ID" value="QZP39529.1"/>
    <property type="molecule type" value="Genomic_DNA"/>
</dbReference>